<protein>
    <submittedName>
        <fullName evidence="3">Secreted protein</fullName>
    </submittedName>
</protein>
<keyword evidence="1" id="KW-0472">Membrane</keyword>
<keyword evidence="2" id="KW-1185">Reference proteome</keyword>
<evidence type="ECO:0000256" key="1">
    <source>
        <dbReference type="SAM" id="Phobius"/>
    </source>
</evidence>
<reference evidence="3" key="1">
    <citation type="submission" date="2022-11" db="UniProtKB">
        <authorList>
            <consortium name="WormBaseParasite"/>
        </authorList>
    </citation>
    <scope>IDENTIFICATION</scope>
</reference>
<organism evidence="2 3">
    <name type="scientific">Globodera rostochiensis</name>
    <name type="common">Golden nematode worm</name>
    <name type="synonym">Heterodera rostochiensis</name>
    <dbReference type="NCBI Taxonomy" id="31243"/>
    <lineage>
        <taxon>Eukaryota</taxon>
        <taxon>Metazoa</taxon>
        <taxon>Ecdysozoa</taxon>
        <taxon>Nematoda</taxon>
        <taxon>Chromadorea</taxon>
        <taxon>Rhabditida</taxon>
        <taxon>Tylenchina</taxon>
        <taxon>Tylenchomorpha</taxon>
        <taxon>Tylenchoidea</taxon>
        <taxon>Heteroderidae</taxon>
        <taxon>Heteroderinae</taxon>
        <taxon>Globodera</taxon>
    </lineage>
</organism>
<evidence type="ECO:0000313" key="2">
    <source>
        <dbReference type="Proteomes" id="UP000887572"/>
    </source>
</evidence>
<dbReference type="Proteomes" id="UP000887572">
    <property type="component" value="Unplaced"/>
</dbReference>
<name>A0A914GRD4_GLORO</name>
<accession>A0A914GRD4</accession>
<evidence type="ECO:0000313" key="3">
    <source>
        <dbReference type="WBParaSite" id="Gr19_v10_g1004.t1"/>
    </source>
</evidence>
<feature type="transmembrane region" description="Helical" evidence="1">
    <location>
        <begin position="6"/>
        <end position="28"/>
    </location>
</feature>
<keyword evidence="1" id="KW-0812">Transmembrane</keyword>
<dbReference type="WBParaSite" id="Gr19_v10_g1004.t1">
    <property type="protein sequence ID" value="Gr19_v10_g1004.t1"/>
    <property type="gene ID" value="Gr19_v10_g1004"/>
</dbReference>
<proteinExistence type="predicted"/>
<keyword evidence="1" id="KW-1133">Transmembrane helix</keyword>
<sequence>MHPSPVFRALCVCVCVHFIFCLSLGALFKTQRFLCERQRSRENCGRDAETGRVGPSLIGCSSIEVGGTFGERILLPPSSSSPHFSTFFLFDDGGGGGFVLVCRLLRIT</sequence>
<dbReference type="AlphaFoldDB" id="A0A914GRD4"/>